<dbReference type="InterPro" id="IPR037046">
    <property type="entry name" value="AlkA_N_sf"/>
</dbReference>
<dbReference type="SMART" id="SM00478">
    <property type="entry name" value="ENDO3c"/>
    <property type="match status" value="1"/>
</dbReference>
<dbReference type="Pfam" id="PF00730">
    <property type="entry name" value="HhH-GPD"/>
    <property type="match status" value="1"/>
</dbReference>
<dbReference type="Gene3D" id="1.10.1670.10">
    <property type="entry name" value="Helix-hairpin-Helix base-excision DNA repair enzymes (C-terminal)"/>
    <property type="match status" value="1"/>
</dbReference>
<dbReference type="Gene3D" id="1.10.340.30">
    <property type="entry name" value="Hypothetical protein, domain 2"/>
    <property type="match status" value="1"/>
</dbReference>
<evidence type="ECO:0000259" key="14">
    <source>
        <dbReference type="PROSITE" id="PS01124"/>
    </source>
</evidence>
<dbReference type="SUPFAM" id="SSF46689">
    <property type="entry name" value="Homeodomain-like"/>
    <property type="match status" value="1"/>
</dbReference>
<keyword evidence="12" id="KW-0804">Transcription</keyword>
<accession>A0ABX2EEX2</accession>
<dbReference type="EMBL" id="JABRWJ010000003">
    <property type="protein sequence ID" value="NRF67156.1"/>
    <property type="molecule type" value="Genomic_DNA"/>
</dbReference>
<evidence type="ECO:0000313" key="15">
    <source>
        <dbReference type="EMBL" id="NRF67156.1"/>
    </source>
</evidence>
<proteinExistence type="predicted"/>
<evidence type="ECO:0000256" key="7">
    <source>
        <dbReference type="ARBA" id="ARBA00022763"/>
    </source>
</evidence>
<dbReference type="SUPFAM" id="SSF55945">
    <property type="entry name" value="TATA-box binding protein-like"/>
    <property type="match status" value="1"/>
</dbReference>
<evidence type="ECO:0000256" key="10">
    <source>
        <dbReference type="ARBA" id="ARBA00023125"/>
    </source>
</evidence>
<dbReference type="InterPro" id="IPR011257">
    <property type="entry name" value="DNA_glycosylase"/>
</dbReference>
<dbReference type="InterPro" id="IPR018062">
    <property type="entry name" value="HTH_AraC-typ_CS"/>
</dbReference>
<dbReference type="Gene3D" id="3.30.310.20">
    <property type="entry name" value="DNA-3-methyladenine glycosylase AlkA, N-terminal domain"/>
    <property type="match status" value="1"/>
</dbReference>
<dbReference type="SUPFAM" id="SSF48150">
    <property type="entry name" value="DNA-glycosylase"/>
    <property type="match status" value="1"/>
</dbReference>
<dbReference type="InterPro" id="IPR051912">
    <property type="entry name" value="Alkylbase_DNA_Glycosylase/TA"/>
</dbReference>
<gene>
    <name evidence="15" type="ORF">HLB44_09195</name>
</gene>
<keyword evidence="4" id="KW-0489">Methyltransferase</keyword>
<evidence type="ECO:0000313" key="16">
    <source>
        <dbReference type="Proteomes" id="UP000737171"/>
    </source>
</evidence>
<evidence type="ECO:0000256" key="8">
    <source>
        <dbReference type="ARBA" id="ARBA00022833"/>
    </source>
</evidence>
<comment type="caution">
    <text evidence="15">The sequence shown here is derived from an EMBL/GenBank/DDBJ whole genome shotgun (WGS) entry which is preliminary data.</text>
</comment>
<evidence type="ECO:0000256" key="2">
    <source>
        <dbReference type="ARBA" id="ARBA00001947"/>
    </source>
</evidence>
<evidence type="ECO:0000256" key="5">
    <source>
        <dbReference type="ARBA" id="ARBA00022679"/>
    </source>
</evidence>
<evidence type="ECO:0000256" key="3">
    <source>
        <dbReference type="ARBA" id="ARBA00012000"/>
    </source>
</evidence>
<keyword evidence="16" id="KW-1185">Reference proteome</keyword>
<dbReference type="InterPro" id="IPR035451">
    <property type="entry name" value="Ada-like_dom_sf"/>
</dbReference>
<dbReference type="PROSITE" id="PS00041">
    <property type="entry name" value="HTH_ARAC_FAMILY_1"/>
    <property type="match status" value="1"/>
</dbReference>
<dbReference type="InterPro" id="IPR018060">
    <property type="entry name" value="HTH_AraC"/>
</dbReference>
<dbReference type="Pfam" id="PF12833">
    <property type="entry name" value="HTH_18"/>
    <property type="match status" value="1"/>
</dbReference>
<dbReference type="Gene3D" id="3.40.10.10">
    <property type="entry name" value="DNA Methylphosphotriester Repair Domain"/>
    <property type="match status" value="1"/>
</dbReference>
<keyword evidence="9" id="KW-0805">Transcription regulation</keyword>
<evidence type="ECO:0000256" key="9">
    <source>
        <dbReference type="ARBA" id="ARBA00023015"/>
    </source>
</evidence>
<evidence type="ECO:0000256" key="12">
    <source>
        <dbReference type="ARBA" id="ARBA00023163"/>
    </source>
</evidence>
<dbReference type="InterPro" id="IPR010316">
    <property type="entry name" value="AlkA_N"/>
</dbReference>
<dbReference type="Proteomes" id="UP000737171">
    <property type="component" value="Unassembled WGS sequence"/>
</dbReference>
<dbReference type="CDD" id="cd00056">
    <property type="entry name" value="ENDO3c"/>
    <property type="match status" value="1"/>
</dbReference>
<name>A0ABX2EEX2_9BURK</name>
<comment type="catalytic activity">
    <reaction evidence="1">
        <text>Hydrolysis of alkylated DNA, releasing 3-methyladenine, 3-methylguanine, 7-methylguanine and 7-methyladenine.</text>
        <dbReference type="EC" id="3.2.2.21"/>
    </reaction>
</comment>
<keyword evidence="5" id="KW-0808">Transferase</keyword>
<dbReference type="PANTHER" id="PTHR43003:SF13">
    <property type="entry name" value="DNA-3-METHYLADENINE GLYCOSYLASE 2"/>
    <property type="match status" value="1"/>
</dbReference>
<dbReference type="PANTHER" id="PTHR43003">
    <property type="entry name" value="DNA-3-METHYLADENINE GLYCOSYLASE"/>
    <property type="match status" value="1"/>
</dbReference>
<keyword evidence="8" id="KW-0862">Zinc</keyword>
<evidence type="ECO:0000256" key="11">
    <source>
        <dbReference type="ARBA" id="ARBA00023159"/>
    </source>
</evidence>
<keyword evidence="11" id="KW-0010">Activator</keyword>
<evidence type="ECO:0000256" key="1">
    <source>
        <dbReference type="ARBA" id="ARBA00000086"/>
    </source>
</evidence>
<protein>
    <recommendedName>
        <fullName evidence="3">DNA-3-methyladenine glycosylase II</fullName>
        <ecNumber evidence="3">3.2.2.21</ecNumber>
    </recommendedName>
</protein>
<dbReference type="InterPro" id="IPR009057">
    <property type="entry name" value="Homeodomain-like_sf"/>
</dbReference>
<dbReference type="Pfam" id="PF06029">
    <property type="entry name" value="AlkA_N"/>
    <property type="match status" value="1"/>
</dbReference>
<keyword evidence="10" id="KW-0238">DNA-binding</keyword>
<reference evidence="15 16" key="1">
    <citation type="submission" date="2020-05" db="EMBL/GenBank/DDBJ databases">
        <title>Aquincola sp. isolate from soil.</title>
        <authorList>
            <person name="Han J."/>
            <person name="Kim D.-U."/>
        </authorList>
    </citation>
    <scope>NUCLEOTIDE SEQUENCE [LARGE SCALE GENOMIC DNA]</scope>
    <source>
        <strain evidence="15 16">S2</strain>
    </source>
</reference>
<evidence type="ECO:0000256" key="6">
    <source>
        <dbReference type="ARBA" id="ARBA00022723"/>
    </source>
</evidence>
<comment type="cofactor">
    <cofactor evidence="2">
        <name>Zn(2+)</name>
        <dbReference type="ChEBI" id="CHEBI:29105"/>
    </cofactor>
</comment>
<keyword evidence="7" id="KW-0227">DNA damage</keyword>
<dbReference type="SMART" id="SM00342">
    <property type="entry name" value="HTH_ARAC"/>
    <property type="match status" value="1"/>
</dbReference>
<dbReference type="Gene3D" id="1.10.10.60">
    <property type="entry name" value="Homeodomain-like"/>
    <property type="match status" value="2"/>
</dbReference>
<dbReference type="InterPro" id="IPR003265">
    <property type="entry name" value="HhH-GPD_domain"/>
</dbReference>
<evidence type="ECO:0000256" key="4">
    <source>
        <dbReference type="ARBA" id="ARBA00022603"/>
    </source>
</evidence>
<sequence>MTLHDDAAYRALTTHDARFDGRLFVGVTSTGIYCRPVCRVRTPRRENCRFFPNAAQAESNGFRPCLRCRPELAPGLSLTDSSQVLAQQAALMLESAAHEGLDPPLPAVAARLGVTDRHLRRIFAQAHGVTPIDYLTTQRLLLAKRLLTDTVLPVTQVALASGFASLRRFNAAFVERYRMSPSALRRDRGEAAPPPAPAGPTSLRLAYRPPYDIDGVVRFFANRAIAGVEAVDGLALRRTLAVEHRAQALTGWVEARFVPARHEVQLVIAPALLPALGAVVQRMRQCLDLDADPAQIDPVLAAVPGALREGIRLPGAADAFESAVRVILGQQVTVAAARTLTRRLVERFGMPVETPFAGLDRLFPSARIVAEADPEVIGKLGIVRQRVRALQALAAAVAEGRIELHRAAPLQPTLEALQALPGIGDWSAQLIAMRALAWPDAWPATDIGILNALGTRDARLAAQQSEAWRPWRAYAVMKLWLNLE</sequence>
<dbReference type="EC" id="3.2.2.21" evidence="3"/>
<dbReference type="PROSITE" id="PS01124">
    <property type="entry name" value="HTH_ARAC_FAMILY_2"/>
    <property type="match status" value="1"/>
</dbReference>
<dbReference type="RefSeq" id="WP_173122292.1">
    <property type="nucleotide sequence ID" value="NZ_JABRWJ010000003.1"/>
</dbReference>
<evidence type="ECO:0000256" key="13">
    <source>
        <dbReference type="ARBA" id="ARBA00023204"/>
    </source>
</evidence>
<keyword evidence="6" id="KW-0479">Metal-binding</keyword>
<dbReference type="InterPro" id="IPR004026">
    <property type="entry name" value="Ada_DNA_repair_Zn-bd"/>
</dbReference>
<feature type="domain" description="HTH araC/xylS-type" evidence="14">
    <location>
        <begin position="87"/>
        <end position="187"/>
    </location>
</feature>
<dbReference type="SUPFAM" id="SSF57884">
    <property type="entry name" value="Ada DNA repair protein, N-terminal domain (N-Ada 10)"/>
    <property type="match status" value="1"/>
</dbReference>
<organism evidence="15 16">
    <name type="scientific">Pseudaquabacterium terrae</name>
    <dbReference type="NCBI Taxonomy" id="2732868"/>
    <lineage>
        <taxon>Bacteria</taxon>
        <taxon>Pseudomonadati</taxon>
        <taxon>Pseudomonadota</taxon>
        <taxon>Betaproteobacteria</taxon>
        <taxon>Burkholderiales</taxon>
        <taxon>Sphaerotilaceae</taxon>
        <taxon>Pseudaquabacterium</taxon>
    </lineage>
</organism>
<dbReference type="SMART" id="SM01009">
    <property type="entry name" value="AlkA_N"/>
    <property type="match status" value="1"/>
</dbReference>
<keyword evidence="13" id="KW-0234">DNA repair</keyword>
<dbReference type="Pfam" id="PF02805">
    <property type="entry name" value="Ada_Zn_binding"/>
    <property type="match status" value="1"/>
</dbReference>
<dbReference type="InterPro" id="IPR023170">
    <property type="entry name" value="HhH_base_excis_C"/>
</dbReference>